<evidence type="ECO:0000313" key="2">
    <source>
        <dbReference type="WBParaSite" id="ES5_v2.g29495.t1"/>
    </source>
</evidence>
<organism evidence="1 2">
    <name type="scientific">Panagrolaimus sp. ES5</name>
    <dbReference type="NCBI Taxonomy" id="591445"/>
    <lineage>
        <taxon>Eukaryota</taxon>
        <taxon>Metazoa</taxon>
        <taxon>Ecdysozoa</taxon>
        <taxon>Nematoda</taxon>
        <taxon>Chromadorea</taxon>
        <taxon>Rhabditida</taxon>
        <taxon>Tylenchina</taxon>
        <taxon>Panagrolaimomorpha</taxon>
        <taxon>Panagrolaimoidea</taxon>
        <taxon>Panagrolaimidae</taxon>
        <taxon>Panagrolaimus</taxon>
    </lineage>
</organism>
<proteinExistence type="predicted"/>
<evidence type="ECO:0000313" key="1">
    <source>
        <dbReference type="Proteomes" id="UP000887579"/>
    </source>
</evidence>
<dbReference type="WBParaSite" id="ES5_v2.g29495.t1">
    <property type="protein sequence ID" value="ES5_v2.g29495.t1"/>
    <property type="gene ID" value="ES5_v2.g29495"/>
</dbReference>
<reference evidence="2" key="1">
    <citation type="submission" date="2022-11" db="UniProtKB">
        <authorList>
            <consortium name="WormBaseParasite"/>
        </authorList>
    </citation>
    <scope>IDENTIFICATION</scope>
</reference>
<name>A0AC34GII6_9BILA</name>
<accession>A0AC34GII6</accession>
<protein>
    <submittedName>
        <fullName evidence="2">Uncharacterized protein</fullName>
    </submittedName>
</protein>
<sequence>DVIQQFLHEGGAYAEVIVGIHQSKPQFCSNLVAPEITRVIPKKWIHILFLDILERQPILLCYDASPSDEEENTSFSSINCLRPKEYHDTWMNVADE</sequence>
<dbReference type="Proteomes" id="UP000887579">
    <property type="component" value="Unplaced"/>
</dbReference>